<dbReference type="RefSeq" id="XP_066910609.1">
    <property type="nucleotide sequence ID" value="XM_067054508.1"/>
</dbReference>
<evidence type="ECO:0000313" key="10">
    <source>
        <dbReference type="EnsemblMetazoa" id="CLYHEMP017926.1"/>
    </source>
</evidence>
<proteinExistence type="inferred from homology"/>
<dbReference type="Pfam" id="PF00704">
    <property type="entry name" value="Glyco_hydro_18"/>
    <property type="match status" value="1"/>
</dbReference>
<dbReference type="InterPro" id="IPR011583">
    <property type="entry name" value="Chitinase_II/V-like_cat"/>
</dbReference>
<dbReference type="Gene3D" id="3.20.20.80">
    <property type="entry name" value="Glycosidases"/>
    <property type="match status" value="1"/>
</dbReference>
<evidence type="ECO:0000256" key="4">
    <source>
        <dbReference type="ARBA" id="ARBA00023295"/>
    </source>
</evidence>
<dbReference type="GO" id="GO:0004568">
    <property type="term" value="F:chitinase activity"/>
    <property type="evidence" value="ECO:0007669"/>
    <property type="project" value="UniProtKB-ARBA"/>
</dbReference>
<dbReference type="FunFam" id="3.10.50.10:FF:000001">
    <property type="entry name" value="Chitinase 3-like 1"/>
    <property type="match status" value="1"/>
</dbReference>
<organism evidence="10 11">
    <name type="scientific">Clytia hemisphaerica</name>
    <dbReference type="NCBI Taxonomy" id="252671"/>
    <lineage>
        <taxon>Eukaryota</taxon>
        <taxon>Metazoa</taxon>
        <taxon>Cnidaria</taxon>
        <taxon>Hydrozoa</taxon>
        <taxon>Hydroidolina</taxon>
        <taxon>Leptothecata</taxon>
        <taxon>Obeliida</taxon>
        <taxon>Clytiidae</taxon>
        <taxon>Clytia</taxon>
    </lineage>
</organism>
<comment type="similarity">
    <text evidence="6">Belongs to the glycosyl hydrolase 18 family.</text>
</comment>
<keyword evidence="1 8" id="KW-0732">Signal</keyword>
<evidence type="ECO:0000256" key="6">
    <source>
        <dbReference type="RuleBase" id="RU004453"/>
    </source>
</evidence>
<keyword evidence="3" id="KW-1015">Disulfide bond</keyword>
<dbReference type="GeneID" id="136797924"/>
<dbReference type="Gene3D" id="3.10.50.10">
    <property type="match status" value="1"/>
</dbReference>
<dbReference type="PANTHER" id="PTHR11177">
    <property type="entry name" value="CHITINASE"/>
    <property type="match status" value="1"/>
</dbReference>
<evidence type="ECO:0000259" key="9">
    <source>
        <dbReference type="PROSITE" id="PS51910"/>
    </source>
</evidence>
<dbReference type="GO" id="GO:0006032">
    <property type="term" value="P:chitin catabolic process"/>
    <property type="evidence" value="ECO:0007669"/>
    <property type="project" value="UniProtKB-ARBA"/>
</dbReference>
<dbReference type="InterPro" id="IPR029070">
    <property type="entry name" value="Chitinase_insertion_sf"/>
</dbReference>
<dbReference type="FunFam" id="3.20.20.80:FF:000007">
    <property type="entry name" value="Acidic mammalian chitinase"/>
    <property type="match status" value="1"/>
</dbReference>
<evidence type="ECO:0000256" key="7">
    <source>
        <dbReference type="SAM" id="MobiDB-lite"/>
    </source>
</evidence>
<sequence length="468" mass="52017">MSKVSLLILAAVVAVATANNYVRVCYYTNWAQYRPAPMKFFPEDIDPNLCTHVIYAFAKLGRNSELAMYEWNDDKMYPRVMALKKKNPALKVLLAVGGWNHENGGTSKFSVMVNSDAKRRHFIESSIKLLREWGFDGLDLDWEYPGGRGNSPPGDKRKFTQLCEELMAAFNRDAAQRQGPRLMLTAAVAAGFKTIDAGYEIAKIGKILDILNLMAYDLHGKWEKVTGHHAAMADDGGNTDNREKLTVPYAVDYWIKGGFPANKIALGMGTYGRAFHLADPKNNGLAAPTPQWATSAPKGRYTREAGFLAYYEICTWGFNIVRDNTCKAPYGYKGKDWVGFDDPQSLVYKVQSQVKAKGLMGAMFWCLDLDDFNGRHCNQGKYPLITAVAKALGGYVPPKPNTPGPVPPTTKPPRTERPRPETPRPTNGGGNGGKCRAIGRWANRPNMHKWCESNCRMGNCPSHICKCD</sequence>
<feature type="signal peptide" evidence="8">
    <location>
        <begin position="1"/>
        <end position="18"/>
    </location>
</feature>
<dbReference type="InterPro" id="IPR050314">
    <property type="entry name" value="Glycosyl_Hydrlase_18"/>
</dbReference>
<evidence type="ECO:0000313" key="11">
    <source>
        <dbReference type="Proteomes" id="UP000594262"/>
    </source>
</evidence>
<keyword evidence="11" id="KW-1185">Reference proteome</keyword>
<dbReference type="OrthoDB" id="76388at2759"/>
<dbReference type="InterPro" id="IPR001579">
    <property type="entry name" value="Glyco_hydro_18_chit_AS"/>
</dbReference>
<dbReference type="GO" id="GO:0008061">
    <property type="term" value="F:chitin binding"/>
    <property type="evidence" value="ECO:0007669"/>
    <property type="project" value="InterPro"/>
</dbReference>
<evidence type="ECO:0000256" key="8">
    <source>
        <dbReference type="SAM" id="SignalP"/>
    </source>
</evidence>
<keyword evidence="4 5" id="KW-0326">Glycosidase</keyword>
<dbReference type="CDD" id="cd02872">
    <property type="entry name" value="GH18_chitolectin_chitotriosidase"/>
    <property type="match status" value="1"/>
</dbReference>
<feature type="compositionally biased region" description="Basic and acidic residues" evidence="7">
    <location>
        <begin position="413"/>
        <end position="422"/>
    </location>
</feature>
<dbReference type="AlphaFoldDB" id="A0A7M5X578"/>
<keyword evidence="2 5" id="KW-0378">Hydrolase</keyword>
<reference evidence="10" key="1">
    <citation type="submission" date="2021-01" db="UniProtKB">
        <authorList>
            <consortium name="EnsemblMetazoa"/>
        </authorList>
    </citation>
    <scope>IDENTIFICATION</scope>
</reference>
<protein>
    <recommendedName>
        <fullName evidence="9">GH18 domain-containing protein</fullName>
    </recommendedName>
</protein>
<evidence type="ECO:0000256" key="1">
    <source>
        <dbReference type="ARBA" id="ARBA00022729"/>
    </source>
</evidence>
<dbReference type="Proteomes" id="UP000594262">
    <property type="component" value="Unplaced"/>
</dbReference>
<dbReference type="PROSITE" id="PS51910">
    <property type="entry name" value="GH18_2"/>
    <property type="match status" value="1"/>
</dbReference>
<dbReference type="GO" id="GO:0005576">
    <property type="term" value="C:extracellular region"/>
    <property type="evidence" value="ECO:0007669"/>
    <property type="project" value="TreeGrafter"/>
</dbReference>
<evidence type="ECO:0000256" key="5">
    <source>
        <dbReference type="RuleBase" id="RU000489"/>
    </source>
</evidence>
<dbReference type="PROSITE" id="PS01095">
    <property type="entry name" value="GH18_1"/>
    <property type="match status" value="1"/>
</dbReference>
<dbReference type="InterPro" id="IPR017853">
    <property type="entry name" value="GH"/>
</dbReference>
<dbReference type="SUPFAM" id="SSF54556">
    <property type="entry name" value="Chitinase insertion domain"/>
    <property type="match status" value="1"/>
</dbReference>
<feature type="chain" id="PRO_5029719691" description="GH18 domain-containing protein" evidence="8">
    <location>
        <begin position="19"/>
        <end position="468"/>
    </location>
</feature>
<feature type="domain" description="GH18" evidence="9">
    <location>
        <begin position="21"/>
        <end position="395"/>
    </location>
</feature>
<feature type="region of interest" description="Disordered" evidence="7">
    <location>
        <begin position="396"/>
        <end position="436"/>
    </location>
</feature>
<dbReference type="PANTHER" id="PTHR11177:SF317">
    <property type="entry name" value="CHITINASE 12-RELATED"/>
    <property type="match status" value="1"/>
</dbReference>
<feature type="compositionally biased region" description="Pro residues" evidence="7">
    <location>
        <begin position="397"/>
        <end position="411"/>
    </location>
</feature>
<dbReference type="SUPFAM" id="SSF51445">
    <property type="entry name" value="(Trans)glycosidases"/>
    <property type="match status" value="1"/>
</dbReference>
<evidence type="ECO:0000256" key="3">
    <source>
        <dbReference type="ARBA" id="ARBA00023157"/>
    </source>
</evidence>
<dbReference type="GO" id="GO:0005975">
    <property type="term" value="P:carbohydrate metabolic process"/>
    <property type="evidence" value="ECO:0007669"/>
    <property type="project" value="InterPro"/>
</dbReference>
<evidence type="ECO:0000256" key="2">
    <source>
        <dbReference type="ARBA" id="ARBA00022801"/>
    </source>
</evidence>
<accession>A0A7M5X578</accession>
<dbReference type="EnsemblMetazoa" id="CLYHEMT017926.1">
    <property type="protein sequence ID" value="CLYHEMP017926.1"/>
    <property type="gene ID" value="CLYHEMG017926"/>
</dbReference>
<dbReference type="InterPro" id="IPR001223">
    <property type="entry name" value="Glyco_hydro18_cat"/>
</dbReference>
<name>A0A7M5X578_9CNID</name>
<dbReference type="SMART" id="SM00636">
    <property type="entry name" value="Glyco_18"/>
    <property type="match status" value="1"/>
</dbReference>